<gene>
    <name evidence="7" type="ORF">X943_001808</name>
</gene>
<keyword evidence="4" id="KW-0539">Nucleus</keyword>
<evidence type="ECO:0000313" key="7">
    <source>
        <dbReference type="EMBL" id="KAK1939635.1"/>
    </source>
</evidence>
<name>A0AAD9LKB7_BABDI</name>
<dbReference type="InterPro" id="IPR007125">
    <property type="entry name" value="H2A/H2B/H3"/>
</dbReference>
<evidence type="ECO:0000256" key="5">
    <source>
        <dbReference type="ARBA" id="ARBA00038129"/>
    </source>
</evidence>
<dbReference type="GO" id="GO:0046982">
    <property type="term" value="F:protein heterodimerization activity"/>
    <property type="evidence" value="ECO:0007669"/>
    <property type="project" value="InterPro"/>
</dbReference>
<keyword evidence="8" id="KW-1185">Reference proteome</keyword>
<dbReference type="EMBL" id="JAHBMH010000007">
    <property type="protein sequence ID" value="KAK1939635.1"/>
    <property type="molecule type" value="Genomic_DNA"/>
</dbReference>
<evidence type="ECO:0000256" key="4">
    <source>
        <dbReference type="ARBA" id="ARBA00023242"/>
    </source>
</evidence>
<keyword evidence="3" id="KW-0804">Transcription</keyword>
<dbReference type="Proteomes" id="UP001195914">
    <property type="component" value="Unassembled WGS sequence"/>
</dbReference>
<comment type="caution">
    <text evidence="7">The sequence shown here is derived from an EMBL/GenBank/DDBJ whole genome shotgun (WGS) entry which is preliminary data.</text>
</comment>
<organism evidence="7 8">
    <name type="scientific">Babesia divergens</name>
    <dbReference type="NCBI Taxonomy" id="32595"/>
    <lineage>
        <taxon>Eukaryota</taxon>
        <taxon>Sar</taxon>
        <taxon>Alveolata</taxon>
        <taxon>Apicomplexa</taxon>
        <taxon>Aconoidasida</taxon>
        <taxon>Piroplasmida</taxon>
        <taxon>Babesiidae</taxon>
        <taxon>Babesia</taxon>
    </lineage>
</organism>
<evidence type="ECO:0000256" key="3">
    <source>
        <dbReference type="ARBA" id="ARBA00023163"/>
    </source>
</evidence>
<dbReference type="InterPro" id="IPR009072">
    <property type="entry name" value="Histone-fold"/>
</dbReference>
<dbReference type="GO" id="GO:0003677">
    <property type="term" value="F:DNA binding"/>
    <property type="evidence" value="ECO:0007669"/>
    <property type="project" value="InterPro"/>
</dbReference>
<sequence length="296" mass="32582">MSDSGNNDLTDDVFEWSTHHIDLLASDPSSAAGDPSSPGKTSNLPVARVKKIMKEGEHSGMIAADAPVLLAKACELLIKDLTLQSWDCTLNTRRCTLQRQDVTTAIFKNQMYSFLLDIFTTEELYPRMEYKSENCSQIQNMKPVNEGQNYSLTNDTNNPNEGCIRGSLTLGNPQFPVASNAAYQGGNNRYIMNQSMQGNTTNKRSTQMMQGHGLPTANSVLQYSNAMQQNVDAATLTTQEQTGVKSHAVVQGATPYEDRAPQSSTQTNQDIQPQISYSQEIIAESVEEAVPIEYQP</sequence>
<protein>
    <submittedName>
        <fullName evidence="7">Histone-like transcription factor (CBF/NF-Y) and archaeal histone domain containing protein</fullName>
    </submittedName>
</protein>
<evidence type="ECO:0000256" key="1">
    <source>
        <dbReference type="ARBA" id="ARBA00004123"/>
    </source>
</evidence>
<accession>A0AAD9LKB7</accession>
<comment type="similarity">
    <text evidence="5">Belongs to the NFYC/HAP5 subunit family.</text>
</comment>
<feature type="domain" description="Core Histone H2A/H2B/H3" evidence="6">
    <location>
        <begin position="39"/>
        <end position="106"/>
    </location>
</feature>
<dbReference type="GO" id="GO:0005634">
    <property type="term" value="C:nucleus"/>
    <property type="evidence" value="ECO:0007669"/>
    <property type="project" value="UniProtKB-SubCell"/>
</dbReference>
<dbReference type="CDD" id="cd22908">
    <property type="entry name" value="HFD_NFYC-like"/>
    <property type="match status" value="1"/>
</dbReference>
<dbReference type="SUPFAM" id="SSF47113">
    <property type="entry name" value="Histone-fold"/>
    <property type="match status" value="1"/>
</dbReference>
<evidence type="ECO:0000259" key="6">
    <source>
        <dbReference type="Pfam" id="PF00125"/>
    </source>
</evidence>
<keyword evidence="2" id="KW-0805">Transcription regulation</keyword>
<proteinExistence type="inferred from homology"/>
<dbReference type="AlphaFoldDB" id="A0AAD9LKB7"/>
<evidence type="ECO:0000256" key="2">
    <source>
        <dbReference type="ARBA" id="ARBA00023015"/>
    </source>
</evidence>
<dbReference type="Gene3D" id="1.10.20.10">
    <property type="entry name" value="Histone, subunit A"/>
    <property type="match status" value="1"/>
</dbReference>
<dbReference type="InterPro" id="IPR050568">
    <property type="entry name" value="Transcr_DNA_Rep_Reg"/>
</dbReference>
<dbReference type="PANTHER" id="PTHR10252">
    <property type="entry name" value="HISTONE-LIKE TRANSCRIPTION FACTOR CCAAT-RELATED"/>
    <property type="match status" value="1"/>
</dbReference>
<comment type="subcellular location">
    <subcellularLocation>
        <location evidence="1">Nucleus</location>
    </subcellularLocation>
</comment>
<evidence type="ECO:0000313" key="8">
    <source>
        <dbReference type="Proteomes" id="UP001195914"/>
    </source>
</evidence>
<reference evidence="7" key="1">
    <citation type="journal article" date="2014" name="Nucleic Acids Res.">
        <title>The evolutionary dynamics of variant antigen genes in Babesia reveal a history of genomic innovation underlying host-parasite interaction.</title>
        <authorList>
            <person name="Jackson A.P."/>
            <person name="Otto T.D."/>
            <person name="Darby A."/>
            <person name="Ramaprasad A."/>
            <person name="Xia D."/>
            <person name="Echaide I.E."/>
            <person name="Farber M."/>
            <person name="Gahlot S."/>
            <person name="Gamble J."/>
            <person name="Gupta D."/>
            <person name="Gupta Y."/>
            <person name="Jackson L."/>
            <person name="Malandrin L."/>
            <person name="Malas T.B."/>
            <person name="Moussa E."/>
            <person name="Nair M."/>
            <person name="Reid A.J."/>
            <person name="Sanders M."/>
            <person name="Sharma J."/>
            <person name="Tracey A."/>
            <person name="Quail M.A."/>
            <person name="Weir W."/>
            <person name="Wastling J.M."/>
            <person name="Hall N."/>
            <person name="Willadsen P."/>
            <person name="Lingelbach K."/>
            <person name="Shiels B."/>
            <person name="Tait A."/>
            <person name="Berriman M."/>
            <person name="Allred D.R."/>
            <person name="Pain A."/>
        </authorList>
    </citation>
    <scope>NUCLEOTIDE SEQUENCE</scope>
    <source>
        <strain evidence="7">1802A</strain>
    </source>
</reference>
<reference evidence="7" key="2">
    <citation type="submission" date="2021-05" db="EMBL/GenBank/DDBJ databases">
        <authorList>
            <person name="Pain A."/>
        </authorList>
    </citation>
    <scope>NUCLEOTIDE SEQUENCE</scope>
    <source>
        <strain evidence="7">1802A</strain>
    </source>
</reference>
<dbReference type="Pfam" id="PF00125">
    <property type="entry name" value="Histone"/>
    <property type="match status" value="1"/>
</dbReference>